<accession>A0A1Q9F740</accession>
<name>A0A1Q9F740_SYMMI</name>
<reference evidence="1 2" key="1">
    <citation type="submission" date="2016-02" db="EMBL/GenBank/DDBJ databases">
        <title>Genome analysis of coral dinoflagellate symbionts highlights evolutionary adaptations to a symbiotic lifestyle.</title>
        <authorList>
            <person name="Aranda M."/>
            <person name="Li Y."/>
            <person name="Liew Y.J."/>
            <person name="Baumgarten S."/>
            <person name="Simakov O."/>
            <person name="Wilson M."/>
            <person name="Piel J."/>
            <person name="Ashoor H."/>
            <person name="Bougouffa S."/>
            <person name="Bajic V.B."/>
            <person name="Ryu T."/>
            <person name="Ravasi T."/>
            <person name="Bayer T."/>
            <person name="Micklem G."/>
            <person name="Kim H."/>
            <person name="Bhak J."/>
            <person name="Lajeunesse T.C."/>
            <person name="Voolstra C.R."/>
        </authorList>
    </citation>
    <scope>NUCLEOTIDE SEQUENCE [LARGE SCALE GENOMIC DNA]</scope>
    <source>
        <strain evidence="1 2">CCMP2467</strain>
    </source>
</reference>
<proteinExistence type="predicted"/>
<protein>
    <submittedName>
        <fullName evidence="1">Uncharacterized protein</fullName>
    </submittedName>
</protein>
<comment type="caution">
    <text evidence="1">The sequence shown here is derived from an EMBL/GenBank/DDBJ whole genome shotgun (WGS) entry which is preliminary data.</text>
</comment>
<evidence type="ECO:0000313" key="2">
    <source>
        <dbReference type="Proteomes" id="UP000186817"/>
    </source>
</evidence>
<dbReference type="AlphaFoldDB" id="A0A1Q9F740"/>
<dbReference type="Proteomes" id="UP000186817">
    <property type="component" value="Unassembled WGS sequence"/>
</dbReference>
<evidence type="ECO:0000313" key="1">
    <source>
        <dbReference type="EMBL" id="OLQ15442.1"/>
    </source>
</evidence>
<sequence length="1258" mass="138888">MGFAWRCHVCLFCVSTFAKDFDVVYSGPDDDVSVISAEFTALDLEIRASSCFSWTNSSIAMPRPKSWMVSMGLTEDLEATQPQEIAKLFHGYSTPRQITVEFGGVSRCRGPDDACEFGQMGPDWRFRTSGMDYAGLNCRVLFDEGRSIATVYVRDFFTSRFMVDLYRIEASSVQDCHASLTDTADQYAVFSPGEDLPCSIFTLNDTSPEWLAFYVPCSRRLLGELATVQGADISSANLKERCLIAHLKGVERPANGEERSLSFYREFLVPAINRVVFSAARVPFRRIQANPKEKGITVLGGTVAPANLFSCAAIQEVPVGSGGGEGPMWKHCEKKELKLPTLWERAVYRRDSTSKLWFSTLRKDRNAAMADVYQWDARTPQNARLFRVSAPDVMWSKGEISSDYCPVVLLEKDCHITCLSLCEVALKHDIPVLTVAMDVYLLASNMTRRGMGYESAVRHFPGKMSQKAEKRKCPSGKDVESYVSSPPVCRKGTQVELRWNAIASFIGLKSEEAWRANAGEARELTWVEAFSECSLATYFLMAFTFPLFVEGAFGWQRGSRPAFCLGASLALMVLARVAVPFSPLPFSAGWNLVFIPILIAVTRENCRSSPSVIETVMTILAVGAAGVSRSADNGWMILVAQCATSLFLSLGAASSRSLSMSAVISLALFSQNSEYDATLLHRLTSAPADFYVLYLAWSSYSDPELDELVDLQGEGLLTFYLISTILSLFARYSLLVSFLSFALPTSPWILDKSGRVKKAVFTALFSSLKAETAQSPARVTILLIVFGVGNPVLVFLLALLVLNASDDAVTQITQATYQALVDQITAIQSTTKTAKPGGISDALTSAFESQPLTVQRASFRDIIGSGKQSEVNTAMAHRNLTKMVTARLLKDAGVDSKYVDSFHSLSESRADSIACPGIVLLDPQAKLVKPGANASTETRIYQVTIRSLDLILDVPDRPLLIRRFSKPCTTELCLLRSSMGWWFLLNALNHDILHAPEEPMLCITASEKQEIEHGQDEEAEQARAEEEWREYEEAKRRERQAEQQRLGEEAAQYRAWEDWAFWDAMNRPPARKRRMEIQVRHGGGSGQSSCSTARCSLEGWDGMEELRVSLRILPGVSEQSQPPDSGEREQESEASTVMVGGNGGQDLDHRGVAPTVADTGDESRFGCHEGGNDMGNSVQDTVPVVAEGNTLDDIELAAIDAYAEQLRVEYDELERRVQTEAAKRESREEKEKVLVDKAEQLLESIDQGHLPGQAGGNK</sequence>
<gene>
    <name evidence="1" type="ORF">AK812_SmicGene331</name>
</gene>
<dbReference type="OrthoDB" id="417232at2759"/>
<dbReference type="EMBL" id="LSRX01000003">
    <property type="protein sequence ID" value="OLQ15442.1"/>
    <property type="molecule type" value="Genomic_DNA"/>
</dbReference>
<organism evidence="1 2">
    <name type="scientific">Symbiodinium microadriaticum</name>
    <name type="common">Dinoflagellate</name>
    <name type="synonym">Zooxanthella microadriatica</name>
    <dbReference type="NCBI Taxonomy" id="2951"/>
    <lineage>
        <taxon>Eukaryota</taxon>
        <taxon>Sar</taxon>
        <taxon>Alveolata</taxon>
        <taxon>Dinophyceae</taxon>
        <taxon>Suessiales</taxon>
        <taxon>Symbiodiniaceae</taxon>
        <taxon>Symbiodinium</taxon>
    </lineage>
</organism>
<keyword evidence="2" id="KW-1185">Reference proteome</keyword>